<protein>
    <submittedName>
        <fullName evidence="1">Kinesin motor domain-containing protein</fullName>
    </submittedName>
</protein>
<organism evidence="1">
    <name type="scientific">Gongylonema pulchrum</name>
    <dbReference type="NCBI Taxonomy" id="637853"/>
    <lineage>
        <taxon>Eukaryota</taxon>
        <taxon>Metazoa</taxon>
        <taxon>Ecdysozoa</taxon>
        <taxon>Nematoda</taxon>
        <taxon>Chromadorea</taxon>
        <taxon>Rhabditida</taxon>
        <taxon>Spirurina</taxon>
        <taxon>Spiruromorpha</taxon>
        <taxon>Spiruroidea</taxon>
        <taxon>Gongylonematidae</taxon>
        <taxon>Gongylonema</taxon>
    </lineage>
</organism>
<evidence type="ECO:0000313" key="1">
    <source>
        <dbReference type="WBParaSite" id="GPUH_0000667201-mRNA-1"/>
    </source>
</evidence>
<reference evidence="1" key="1">
    <citation type="submission" date="2016-06" db="UniProtKB">
        <authorList>
            <consortium name="WormBaseParasite"/>
        </authorList>
    </citation>
    <scope>IDENTIFICATION</scope>
</reference>
<dbReference type="AlphaFoldDB" id="A0A183DD72"/>
<sequence length="39" mass="4345">LVITASQRTEQDSAGGHRIYEEIELRADKSIAKPEVVSF</sequence>
<proteinExistence type="predicted"/>
<name>A0A183DD72_9BILA</name>
<accession>A0A183DD72</accession>
<dbReference type="WBParaSite" id="GPUH_0000667201-mRNA-1">
    <property type="protein sequence ID" value="GPUH_0000667201-mRNA-1"/>
    <property type="gene ID" value="GPUH_0000667201"/>
</dbReference>